<dbReference type="InterPro" id="IPR041657">
    <property type="entry name" value="HTH_17"/>
</dbReference>
<reference evidence="3" key="1">
    <citation type="journal article" date="2019" name="Int. J. Syst. Evol. Microbiol.">
        <title>The Global Catalogue of Microorganisms (GCM) 10K type strain sequencing project: providing services to taxonomists for standard genome sequencing and annotation.</title>
        <authorList>
            <consortium name="The Broad Institute Genomics Platform"/>
            <consortium name="The Broad Institute Genome Sequencing Center for Infectious Disease"/>
            <person name="Wu L."/>
            <person name="Ma J."/>
        </authorList>
    </citation>
    <scope>NUCLEOTIDE SEQUENCE [LARGE SCALE GENOMIC DNA]</scope>
    <source>
        <strain evidence="3">JCM 18302</strain>
    </source>
</reference>
<dbReference type="Pfam" id="PF01590">
    <property type="entry name" value="GAF"/>
    <property type="match status" value="1"/>
</dbReference>
<dbReference type="Gene3D" id="3.30.450.40">
    <property type="match status" value="1"/>
</dbReference>
<gene>
    <name evidence="2" type="ORF">GCM10023320_62380</name>
</gene>
<name>A0ABP9P0X6_9PSEU</name>
<organism evidence="2 3">
    <name type="scientific">Pseudonocardia adelaidensis</name>
    <dbReference type="NCBI Taxonomy" id="648754"/>
    <lineage>
        <taxon>Bacteria</taxon>
        <taxon>Bacillati</taxon>
        <taxon>Actinomycetota</taxon>
        <taxon>Actinomycetes</taxon>
        <taxon>Pseudonocardiales</taxon>
        <taxon>Pseudonocardiaceae</taxon>
        <taxon>Pseudonocardia</taxon>
    </lineage>
</organism>
<dbReference type="InterPro" id="IPR000551">
    <property type="entry name" value="MerR-type_HTH_dom"/>
</dbReference>
<dbReference type="InterPro" id="IPR003018">
    <property type="entry name" value="GAF"/>
</dbReference>
<dbReference type="Gene3D" id="1.10.1660.10">
    <property type="match status" value="1"/>
</dbReference>
<comment type="caution">
    <text evidence="2">The sequence shown here is derived from an EMBL/GenBank/DDBJ whole genome shotgun (WGS) entry which is preliminary data.</text>
</comment>
<proteinExistence type="predicted"/>
<dbReference type="EMBL" id="BAABJO010000029">
    <property type="protein sequence ID" value="GAA5134496.1"/>
    <property type="molecule type" value="Genomic_DNA"/>
</dbReference>
<protein>
    <recommendedName>
        <fullName evidence="1">HTH merR-type domain-containing protein</fullName>
    </recommendedName>
</protein>
<dbReference type="Pfam" id="PF12728">
    <property type="entry name" value="HTH_17"/>
    <property type="match status" value="1"/>
</dbReference>
<dbReference type="PROSITE" id="PS50937">
    <property type="entry name" value="HTH_MERR_2"/>
    <property type="match status" value="1"/>
</dbReference>
<feature type="domain" description="HTH merR-type" evidence="1">
    <location>
        <begin position="4"/>
        <end position="49"/>
    </location>
</feature>
<dbReference type="InterPro" id="IPR010093">
    <property type="entry name" value="SinI_DNA-bd"/>
</dbReference>
<dbReference type="InterPro" id="IPR009061">
    <property type="entry name" value="DNA-bd_dom_put_sf"/>
</dbReference>
<evidence type="ECO:0000313" key="2">
    <source>
        <dbReference type="EMBL" id="GAA5134496.1"/>
    </source>
</evidence>
<accession>A0ABP9P0X6</accession>
<dbReference type="SUPFAM" id="SSF55781">
    <property type="entry name" value="GAF domain-like"/>
    <property type="match status" value="1"/>
</dbReference>
<dbReference type="SUPFAM" id="SSF46955">
    <property type="entry name" value="Putative DNA-binding domain"/>
    <property type="match status" value="1"/>
</dbReference>
<keyword evidence="3" id="KW-1185">Reference proteome</keyword>
<sequence>MGRRLTVSEASRVLGLSRTTLLAAEEAGLLTALRTPGGHRRYDPAELRRYAERAGAAPSWDDGAAPAPPQAPADAVPLAAAARAALRPLAQALEADSAGLYLLHAGEPRFTAAFGVPRWLAERLSAAPPPAPVAQALGTRRPCLFDPAAAAFPEPRSTGQGVAAALHRDGGALGVLFVVSRRDLLVPEVRVVEAFGDVVAMLVADERRIVELERRLEAIAALTRAP</sequence>
<dbReference type="InterPro" id="IPR029016">
    <property type="entry name" value="GAF-like_dom_sf"/>
</dbReference>
<evidence type="ECO:0000259" key="1">
    <source>
        <dbReference type="PROSITE" id="PS50937"/>
    </source>
</evidence>
<dbReference type="Proteomes" id="UP001500804">
    <property type="component" value="Unassembled WGS sequence"/>
</dbReference>
<evidence type="ECO:0000313" key="3">
    <source>
        <dbReference type="Proteomes" id="UP001500804"/>
    </source>
</evidence>
<dbReference type="NCBIfam" id="TIGR01764">
    <property type="entry name" value="excise"/>
    <property type="match status" value="1"/>
</dbReference>